<dbReference type="AlphaFoldDB" id="A0A7R8UHQ0"/>
<dbReference type="Proteomes" id="UP000594454">
    <property type="component" value="Chromosome 2"/>
</dbReference>
<sequence>MAQFRFVVKELRGKYEPYHDGKLTYSPEEVDPSIATNSEIDYNLSLSPWLCQPYISPAPEEHKKIIEEKVRKAEDSNTIKRQYFDNVKKIFKRKKKYNRIHK</sequence>
<evidence type="ECO:0000313" key="1">
    <source>
        <dbReference type="EMBL" id="CAD7081062.1"/>
    </source>
</evidence>
<proteinExistence type="predicted"/>
<name>A0A7R8UHQ0_HERIL</name>
<gene>
    <name evidence="1" type="ORF">HERILL_LOCUS4187</name>
</gene>
<keyword evidence="2" id="KW-1185">Reference proteome</keyword>
<accession>A0A7R8UHQ0</accession>
<dbReference type="InParanoid" id="A0A7R8UHQ0"/>
<dbReference type="OrthoDB" id="272303at2759"/>
<evidence type="ECO:0000313" key="2">
    <source>
        <dbReference type="Proteomes" id="UP000594454"/>
    </source>
</evidence>
<protein>
    <submittedName>
        <fullName evidence="1">Uncharacterized protein</fullName>
    </submittedName>
</protein>
<reference evidence="1 2" key="1">
    <citation type="submission" date="2020-11" db="EMBL/GenBank/DDBJ databases">
        <authorList>
            <person name="Wallbank WR R."/>
            <person name="Pardo Diaz C."/>
            <person name="Kozak K."/>
            <person name="Martin S."/>
            <person name="Jiggins C."/>
            <person name="Moest M."/>
            <person name="Warren A I."/>
            <person name="Generalovic N T."/>
            <person name="Byers J.R.P. K."/>
            <person name="Montejo-Kovacevich G."/>
            <person name="Yen C E."/>
        </authorList>
    </citation>
    <scope>NUCLEOTIDE SEQUENCE [LARGE SCALE GENOMIC DNA]</scope>
</reference>
<dbReference type="EMBL" id="LR899010">
    <property type="protein sequence ID" value="CAD7081062.1"/>
    <property type="molecule type" value="Genomic_DNA"/>
</dbReference>
<organism evidence="1 2">
    <name type="scientific">Hermetia illucens</name>
    <name type="common">Black soldier fly</name>
    <dbReference type="NCBI Taxonomy" id="343691"/>
    <lineage>
        <taxon>Eukaryota</taxon>
        <taxon>Metazoa</taxon>
        <taxon>Ecdysozoa</taxon>
        <taxon>Arthropoda</taxon>
        <taxon>Hexapoda</taxon>
        <taxon>Insecta</taxon>
        <taxon>Pterygota</taxon>
        <taxon>Neoptera</taxon>
        <taxon>Endopterygota</taxon>
        <taxon>Diptera</taxon>
        <taxon>Brachycera</taxon>
        <taxon>Stratiomyomorpha</taxon>
        <taxon>Stratiomyidae</taxon>
        <taxon>Hermetiinae</taxon>
        <taxon>Hermetia</taxon>
    </lineage>
</organism>